<feature type="chain" id="PRO_5045134602" description="peptidylprolyl isomerase" evidence="5">
    <location>
        <begin position="23"/>
        <end position="228"/>
    </location>
</feature>
<keyword evidence="4 7" id="KW-0413">Isomerase</keyword>
<evidence type="ECO:0000256" key="2">
    <source>
        <dbReference type="ARBA" id="ARBA00013194"/>
    </source>
</evidence>
<organism evidence="7 8">
    <name type="scientific">Sphingobacterium zeae</name>
    <dbReference type="NCBI Taxonomy" id="1776859"/>
    <lineage>
        <taxon>Bacteria</taxon>
        <taxon>Pseudomonadati</taxon>
        <taxon>Bacteroidota</taxon>
        <taxon>Sphingobacteriia</taxon>
        <taxon>Sphingobacteriales</taxon>
        <taxon>Sphingobacteriaceae</taxon>
        <taxon>Sphingobacterium</taxon>
    </lineage>
</organism>
<keyword evidence="8" id="KW-1185">Reference proteome</keyword>
<dbReference type="Proteomes" id="UP001244640">
    <property type="component" value="Unassembled WGS sequence"/>
</dbReference>
<gene>
    <name evidence="7" type="ORF">QE382_000855</name>
</gene>
<protein>
    <recommendedName>
        <fullName evidence="2 4">peptidylprolyl isomerase</fullName>
        <ecNumber evidence="2 4">5.2.1.8</ecNumber>
    </recommendedName>
</protein>
<sequence>MKNITKFLMAFLCLGILFTACNKDNFDWDAYYKQQEEAIKKEKARQDSLYKDQAPLLEAYARQKWGNDAKRSDSLLSKGIWYKIEYAKETATPYTYGITLTNNGPAITPFAATFNFQGELMDGRVFDKNPVGSPAVYTDIYKAINIYNVGWMRAFTPPVIKQNGIDYYPHGLLPKGLQKGDKITFIAPSYYSFDQNEYTKGSEKVTVPKNTPVVYTIELLSIGSATSN</sequence>
<name>A0ABU0U3M0_9SPHI</name>
<comment type="caution">
    <text evidence="7">The sequence shown here is derived from an EMBL/GenBank/DDBJ whole genome shotgun (WGS) entry which is preliminary data.</text>
</comment>
<dbReference type="RefSeq" id="WP_307184824.1">
    <property type="nucleotide sequence ID" value="NZ_JAUTBA010000001.1"/>
</dbReference>
<dbReference type="Gene3D" id="3.10.50.40">
    <property type="match status" value="1"/>
</dbReference>
<evidence type="ECO:0000256" key="5">
    <source>
        <dbReference type="SAM" id="SignalP"/>
    </source>
</evidence>
<proteinExistence type="predicted"/>
<keyword evidence="5" id="KW-0732">Signal</keyword>
<reference evidence="7 8" key="1">
    <citation type="submission" date="2023-07" db="EMBL/GenBank/DDBJ databases">
        <title>Functional and genomic diversity of the sorghum phyllosphere microbiome.</title>
        <authorList>
            <person name="Shade A."/>
        </authorList>
    </citation>
    <scope>NUCLEOTIDE SEQUENCE [LARGE SCALE GENOMIC DNA]</scope>
    <source>
        <strain evidence="7 8">SORGH_AS_0892</strain>
    </source>
</reference>
<feature type="domain" description="PPIase FKBP-type" evidence="6">
    <location>
        <begin position="109"/>
        <end position="223"/>
    </location>
</feature>
<dbReference type="EMBL" id="JAUTBA010000001">
    <property type="protein sequence ID" value="MDQ1148871.1"/>
    <property type="molecule type" value="Genomic_DNA"/>
</dbReference>
<feature type="signal peptide" evidence="5">
    <location>
        <begin position="1"/>
        <end position="22"/>
    </location>
</feature>
<accession>A0ABU0U3M0</accession>
<dbReference type="PROSITE" id="PS50059">
    <property type="entry name" value="FKBP_PPIASE"/>
    <property type="match status" value="1"/>
</dbReference>
<dbReference type="PROSITE" id="PS51257">
    <property type="entry name" value="PROKAR_LIPOPROTEIN"/>
    <property type="match status" value="1"/>
</dbReference>
<dbReference type="EC" id="5.2.1.8" evidence="2 4"/>
<keyword evidence="3 4" id="KW-0697">Rotamase</keyword>
<dbReference type="SUPFAM" id="SSF54534">
    <property type="entry name" value="FKBP-like"/>
    <property type="match status" value="1"/>
</dbReference>
<evidence type="ECO:0000256" key="3">
    <source>
        <dbReference type="ARBA" id="ARBA00023110"/>
    </source>
</evidence>
<evidence type="ECO:0000313" key="7">
    <source>
        <dbReference type="EMBL" id="MDQ1148871.1"/>
    </source>
</evidence>
<evidence type="ECO:0000256" key="1">
    <source>
        <dbReference type="ARBA" id="ARBA00000971"/>
    </source>
</evidence>
<comment type="catalytic activity">
    <reaction evidence="1 4">
        <text>[protein]-peptidylproline (omega=180) = [protein]-peptidylproline (omega=0)</text>
        <dbReference type="Rhea" id="RHEA:16237"/>
        <dbReference type="Rhea" id="RHEA-COMP:10747"/>
        <dbReference type="Rhea" id="RHEA-COMP:10748"/>
        <dbReference type="ChEBI" id="CHEBI:83833"/>
        <dbReference type="ChEBI" id="CHEBI:83834"/>
        <dbReference type="EC" id="5.2.1.8"/>
    </reaction>
</comment>
<evidence type="ECO:0000313" key="8">
    <source>
        <dbReference type="Proteomes" id="UP001244640"/>
    </source>
</evidence>
<dbReference type="GO" id="GO:0003755">
    <property type="term" value="F:peptidyl-prolyl cis-trans isomerase activity"/>
    <property type="evidence" value="ECO:0007669"/>
    <property type="project" value="UniProtKB-EC"/>
</dbReference>
<dbReference type="InterPro" id="IPR046357">
    <property type="entry name" value="PPIase_dom_sf"/>
</dbReference>
<dbReference type="InterPro" id="IPR001179">
    <property type="entry name" value="PPIase_FKBP_dom"/>
</dbReference>
<evidence type="ECO:0000256" key="4">
    <source>
        <dbReference type="PROSITE-ProRule" id="PRU00277"/>
    </source>
</evidence>
<evidence type="ECO:0000259" key="6">
    <source>
        <dbReference type="PROSITE" id="PS50059"/>
    </source>
</evidence>